<dbReference type="Proteomes" id="UP000253529">
    <property type="component" value="Unassembled WGS sequence"/>
</dbReference>
<organism evidence="2 3">
    <name type="scientific">Roseiarcus fermentans</name>
    <dbReference type="NCBI Taxonomy" id="1473586"/>
    <lineage>
        <taxon>Bacteria</taxon>
        <taxon>Pseudomonadati</taxon>
        <taxon>Pseudomonadota</taxon>
        <taxon>Alphaproteobacteria</taxon>
        <taxon>Hyphomicrobiales</taxon>
        <taxon>Roseiarcaceae</taxon>
        <taxon>Roseiarcus</taxon>
    </lineage>
</organism>
<dbReference type="RefSeq" id="WP_113891570.1">
    <property type="nucleotide sequence ID" value="NZ_QNRK01000030.1"/>
</dbReference>
<keyword evidence="1" id="KW-0732">Signal</keyword>
<feature type="signal peptide" evidence="1">
    <location>
        <begin position="1"/>
        <end position="29"/>
    </location>
</feature>
<dbReference type="AlphaFoldDB" id="A0A366EYC8"/>
<sequence>MRKTIRFAGPAAALVSILCGLCPAAPASAGDSAPRLAYTAVDPSVFVDDGVVRGWVARFDEARVREHAWRLWAAITAPSGQAISVVDARGRRTSAPAAVFETWFDEFEVFHTEPAAAAGCAGPCDRAHRLHRPRQAPDGGAGDVVSYNKYSAEFAEFVDRNHYWGEQTLIDRNAAFDREKTPLAQRFLAGAPPHAIMLKPVYWIVKADRPTLMPVWKGPGLAVDGTTNATTPVPSTWTAFVVVDPTGRAKPGDPQTLDVATPQGPKRMTAANAPIVGLDRFYWFPLSDQDVRFLAAGNVFTVGGVALGDLEAGDLALLVGMHVTTDELVDDWTWQTFWWRPEPVAEARRFVEPPFDSYELATAYWMVGPDGAPRVAYNPYLEAIDAGSIFLDPAMLGVKSNCMSCHHAAAFPTLNRDPNQATMLDGSYFALGRVTGTEPWFAGRTKTSFMWGMIMQNQCVGVGAAPSSVFCKLR</sequence>
<dbReference type="EMBL" id="QNRK01000030">
    <property type="protein sequence ID" value="RBP06509.1"/>
    <property type="molecule type" value="Genomic_DNA"/>
</dbReference>
<dbReference type="OrthoDB" id="280897at2"/>
<name>A0A366EYC8_9HYPH</name>
<comment type="caution">
    <text evidence="2">The sequence shown here is derived from an EMBL/GenBank/DDBJ whole genome shotgun (WGS) entry which is preliminary data.</text>
</comment>
<evidence type="ECO:0000256" key="1">
    <source>
        <dbReference type="SAM" id="SignalP"/>
    </source>
</evidence>
<proteinExistence type="predicted"/>
<protein>
    <recommendedName>
        <fullName evidence="4">Cytochrome c domain-containing protein</fullName>
    </recommendedName>
</protein>
<keyword evidence="3" id="KW-1185">Reference proteome</keyword>
<accession>A0A366EYC8</accession>
<feature type="chain" id="PRO_5016850253" description="Cytochrome c domain-containing protein" evidence="1">
    <location>
        <begin position="30"/>
        <end position="474"/>
    </location>
</feature>
<evidence type="ECO:0008006" key="4">
    <source>
        <dbReference type="Google" id="ProtNLM"/>
    </source>
</evidence>
<evidence type="ECO:0000313" key="3">
    <source>
        <dbReference type="Proteomes" id="UP000253529"/>
    </source>
</evidence>
<evidence type="ECO:0000313" key="2">
    <source>
        <dbReference type="EMBL" id="RBP06509.1"/>
    </source>
</evidence>
<gene>
    <name evidence="2" type="ORF">DFR50_13066</name>
</gene>
<reference evidence="2 3" key="1">
    <citation type="submission" date="2018-06" db="EMBL/GenBank/DDBJ databases">
        <title>Genomic Encyclopedia of Type Strains, Phase IV (KMG-IV): sequencing the most valuable type-strain genomes for metagenomic binning, comparative biology and taxonomic classification.</title>
        <authorList>
            <person name="Goeker M."/>
        </authorList>
    </citation>
    <scope>NUCLEOTIDE SEQUENCE [LARGE SCALE GENOMIC DNA]</scope>
    <source>
        <strain evidence="2 3">DSM 24875</strain>
    </source>
</reference>